<protein>
    <submittedName>
        <fullName evidence="4">SARP family transcriptional regulator</fullName>
    </submittedName>
</protein>
<keyword evidence="1" id="KW-0547">Nucleotide-binding</keyword>
<dbReference type="InterPro" id="IPR011990">
    <property type="entry name" value="TPR-like_helical_dom_sf"/>
</dbReference>
<dbReference type="SMART" id="SM01043">
    <property type="entry name" value="BTAD"/>
    <property type="match status" value="1"/>
</dbReference>
<dbReference type="PANTHER" id="PTHR16305">
    <property type="entry name" value="TESTICULAR SOLUBLE ADENYLYL CYCLASE"/>
    <property type="match status" value="1"/>
</dbReference>
<evidence type="ECO:0000256" key="2">
    <source>
        <dbReference type="ARBA" id="ARBA00022840"/>
    </source>
</evidence>
<dbReference type="SUPFAM" id="SSF48452">
    <property type="entry name" value="TPR-like"/>
    <property type="match status" value="2"/>
</dbReference>
<evidence type="ECO:0000259" key="3">
    <source>
        <dbReference type="SMART" id="SM01043"/>
    </source>
</evidence>
<dbReference type="EMBL" id="BMXS01000023">
    <property type="protein sequence ID" value="GGY04899.1"/>
    <property type="molecule type" value="Genomic_DNA"/>
</dbReference>
<feature type="domain" description="Bacterial transcriptional activator" evidence="3">
    <location>
        <begin position="112"/>
        <end position="242"/>
    </location>
</feature>
<dbReference type="InterPro" id="IPR027417">
    <property type="entry name" value="P-loop_NTPase"/>
</dbReference>
<dbReference type="SUPFAM" id="SSF52540">
    <property type="entry name" value="P-loop containing nucleoside triphosphate hydrolases"/>
    <property type="match status" value="1"/>
</dbReference>
<gene>
    <name evidence="4" type="ORF">GCM10007160_35720</name>
</gene>
<evidence type="ECO:0000256" key="1">
    <source>
        <dbReference type="ARBA" id="ARBA00022741"/>
    </source>
</evidence>
<dbReference type="Gene3D" id="3.40.50.300">
    <property type="entry name" value="P-loop containing nucleotide triphosphate hydrolases"/>
    <property type="match status" value="1"/>
</dbReference>
<dbReference type="InterPro" id="IPR005158">
    <property type="entry name" value="BTAD"/>
</dbReference>
<evidence type="ECO:0000313" key="5">
    <source>
        <dbReference type="Proteomes" id="UP000653056"/>
    </source>
</evidence>
<dbReference type="Gene3D" id="1.25.40.10">
    <property type="entry name" value="Tetratricopeptide repeat domain"/>
    <property type="match status" value="2"/>
</dbReference>
<name>A0ABQ2Z7E9_9GAMM</name>
<comment type="caution">
    <text evidence="4">The sequence shown here is derived from an EMBL/GenBank/DDBJ whole genome shotgun (WGS) entry which is preliminary data.</text>
</comment>
<sequence length="1068" mass="118448">MPSDTGGGGGQPPARLEVRLLGGVEIILDGRRLRAFNALRLQRFLVLIALRKDPQHRSRLAFELWPDSDEPQARTNLRKLLHDFRHSLPDIGEFVEIDNEIVRWIATGPSEVDVLRFQDAMAAGDFELAARLYSGDFLPACYDDWVLDERAKLRAQVHGALVRLTEEAAGCGDHKATLRYTQRIIDLEPTDEAAVRMQMEALLALGDRAAALRTYHRCAEVLERDLAVAPSEAMRALYQQLRAGTFHRDEVQGKHLVAVAESPFVGRDLEWKQLNEAWNTTRKGKAHLFLVTGEPGIGKTRLALELGRRVRAEGQVVASARAYEAAGRLPWGPVVDLLRSDAIRSHIDTLDTVWRAELARLLPELRDVSRPTGPKRSGDVAQRHRLFDAVNRAIVAGDRPRLLIIDDLQWCDAETIELIGFVVRSGQTAPVLIVGTVRWEEIPPHHPLVGLVDALGHDQVVTTLSLDRLDETTTARLAARLRGKDRIDPELAARLWRETEGNPLFVIEALRAGISSDGSQAVLTPTMRAVLRARLGQLTDGARRLAEMAAVIGRPFSVGLLVSATGADEHELVDHLDELWRRRIIREQGLRYDFSHDKLRAVALEMVTPARRRQLHRAVAEAIAVERHKDIDVASPQLAAHYDQAGMVEPAIDAYRVAGGQAVAVSALEEAITLFRRALALLADLPPSPGRDALELDIRIALGSPLVALEGYGSKDAHQLYERALSLCRKLHRPVEPPILRGLGLARLQGCRFDDCDELARALLDDQRHDAIARTEGRYLLGVSAFWRGDLARARHYLAGAIEAYDLSHRDEHLALYAQDPKAICLVRLAWVELWTGDAGRADEIARSALELAVDLDHLMTLGYVITYAAIIAAESEDLARLAELLADADRLWKRFSDRYLMVVLEALRGWLDVSAGSAGGIEKIVRSVARSRAEGETLHLTYTLLLLARARGMVGEFRQGRAATREGLSWSHRCNQRYLEAELWRVDGELAYRTGETEAAAASLRRAVEIAGAQGAGWLELRALHAFASRFADETLREQLGDLLETLPSGHDLPAFRAATRLLSDSG</sequence>
<dbReference type="InterPro" id="IPR041664">
    <property type="entry name" value="AAA_16"/>
</dbReference>
<dbReference type="Proteomes" id="UP000653056">
    <property type="component" value="Unassembled WGS sequence"/>
</dbReference>
<dbReference type="InterPro" id="IPR036388">
    <property type="entry name" value="WH-like_DNA-bd_sf"/>
</dbReference>
<keyword evidence="5" id="KW-1185">Reference proteome</keyword>
<organism evidence="4 5">
    <name type="scientific">Litchfieldella qijiaojingensis</name>
    <dbReference type="NCBI Taxonomy" id="980347"/>
    <lineage>
        <taxon>Bacteria</taxon>
        <taxon>Pseudomonadati</taxon>
        <taxon>Pseudomonadota</taxon>
        <taxon>Gammaproteobacteria</taxon>
        <taxon>Oceanospirillales</taxon>
        <taxon>Halomonadaceae</taxon>
        <taxon>Litchfieldella</taxon>
    </lineage>
</organism>
<proteinExistence type="predicted"/>
<dbReference type="Pfam" id="PF13191">
    <property type="entry name" value="AAA_16"/>
    <property type="match status" value="1"/>
</dbReference>
<evidence type="ECO:0000313" key="4">
    <source>
        <dbReference type="EMBL" id="GGY04899.1"/>
    </source>
</evidence>
<dbReference type="Pfam" id="PF03704">
    <property type="entry name" value="BTAD"/>
    <property type="match status" value="1"/>
</dbReference>
<accession>A0ABQ2Z7E9</accession>
<dbReference type="PANTHER" id="PTHR16305:SF35">
    <property type="entry name" value="TRANSCRIPTIONAL ACTIVATOR DOMAIN"/>
    <property type="match status" value="1"/>
</dbReference>
<dbReference type="Gene3D" id="1.10.10.10">
    <property type="entry name" value="Winged helix-like DNA-binding domain superfamily/Winged helix DNA-binding domain"/>
    <property type="match status" value="1"/>
</dbReference>
<keyword evidence="2" id="KW-0067">ATP-binding</keyword>
<reference evidence="5" key="1">
    <citation type="journal article" date="2019" name="Int. J. Syst. Evol. Microbiol.">
        <title>The Global Catalogue of Microorganisms (GCM) 10K type strain sequencing project: providing services to taxonomists for standard genome sequencing and annotation.</title>
        <authorList>
            <consortium name="The Broad Institute Genomics Platform"/>
            <consortium name="The Broad Institute Genome Sequencing Center for Infectious Disease"/>
            <person name="Wu L."/>
            <person name="Ma J."/>
        </authorList>
    </citation>
    <scope>NUCLEOTIDE SEQUENCE [LARGE SCALE GENOMIC DNA]</scope>
    <source>
        <strain evidence="5">KCTC 22228</strain>
    </source>
</reference>